<feature type="compositionally biased region" description="Pro residues" evidence="4">
    <location>
        <begin position="315"/>
        <end position="355"/>
    </location>
</feature>
<evidence type="ECO:0000256" key="2">
    <source>
        <dbReference type="ARBA" id="ARBA00022729"/>
    </source>
</evidence>
<evidence type="ECO:0000256" key="6">
    <source>
        <dbReference type="SAM" id="SignalP"/>
    </source>
</evidence>
<dbReference type="Pfam" id="PF02181">
    <property type="entry name" value="FH2"/>
    <property type="match status" value="1"/>
</dbReference>
<dbReference type="SUPFAM" id="SSF101447">
    <property type="entry name" value="Formin homology 2 domain (FH2 domain)"/>
    <property type="match status" value="1"/>
</dbReference>
<evidence type="ECO:0000259" key="7">
    <source>
        <dbReference type="PROSITE" id="PS51444"/>
    </source>
</evidence>
<dbReference type="InterPro" id="IPR015425">
    <property type="entry name" value="FH2_Formin"/>
</dbReference>
<comment type="caution">
    <text evidence="8">The sequence shown here is derived from an EMBL/GenBank/DDBJ whole genome shotgun (WGS) entry which is preliminary data.</text>
</comment>
<keyword evidence="5" id="KW-0472">Membrane</keyword>
<dbReference type="GO" id="GO:0016020">
    <property type="term" value="C:membrane"/>
    <property type="evidence" value="ECO:0007669"/>
    <property type="project" value="UniProtKB-SubCell"/>
</dbReference>
<evidence type="ECO:0000256" key="5">
    <source>
        <dbReference type="SAM" id="Phobius"/>
    </source>
</evidence>
<keyword evidence="2 6" id="KW-0732">Signal</keyword>
<evidence type="ECO:0000313" key="9">
    <source>
        <dbReference type="EMBL" id="KAJ6825353.1"/>
    </source>
</evidence>
<comment type="similarity">
    <text evidence="3">Belongs to the formin-like family. Class-I subfamily.</text>
</comment>
<evidence type="ECO:0000256" key="4">
    <source>
        <dbReference type="SAM" id="MobiDB-lite"/>
    </source>
</evidence>
<protein>
    <submittedName>
        <fullName evidence="8">Formin-like protein 3</fullName>
    </submittedName>
</protein>
<evidence type="ECO:0000256" key="3">
    <source>
        <dbReference type="ARBA" id="ARBA00025793"/>
    </source>
</evidence>
<reference evidence="8" key="1">
    <citation type="journal article" date="2023" name="GigaByte">
        <title>Genome assembly of the bearded iris, Iris pallida Lam.</title>
        <authorList>
            <person name="Bruccoleri R.E."/>
            <person name="Oakeley E.J."/>
            <person name="Faust A.M.E."/>
            <person name="Altorfer M."/>
            <person name="Dessus-Babus S."/>
            <person name="Burckhardt D."/>
            <person name="Oertli M."/>
            <person name="Naumann U."/>
            <person name="Petersen F."/>
            <person name="Wong J."/>
        </authorList>
    </citation>
    <scope>NUCLEOTIDE SEQUENCE</scope>
    <source>
        <strain evidence="8">GSM-AAB239-AS_SAM_17_03QT</strain>
    </source>
</reference>
<feature type="region of interest" description="Disordered" evidence="4">
    <location>
        <begin position="299"/>
        <end position="386"/>
    </location>
</feature>
<dbReference type="InterPro" id="IPR042201">
    <property type="entry name" value="FH2_Formin_sf"/>
</dbReference>
<evidence type="ECO:0000256" key="1">
    <source>
        <dbReference type="ARBA" id="ARBA00004167"/>
    </source>
</evidence>
<sequence>MNMRKNLLLTVLMMLASAWLPRVSRGRPVAANSKVMDSPEDMVEQILLNCGLNPTEMQTAVRSLDFSILHRIVTDSAKTKLNRKFVNEVMHEKGQRTLPNCQSKHIFLHVSGDDGHKNRNSEYLTSLFGRDTLSRRHLADQTYSGVLPTLYSSLDPVLVSLSSLDQGVESPSYSPPTHSALANPSLPATFRYEYLQDSDSTMDYKTILPPEKHKNSESSLVVTVVLAAAGTSVLAILFFFCCKRCIRNKYYGDGLKDERPLLTLSTSDLSGSSQESNGLVGAIQKDKVGHIVNLAESDETPASLTNASSNGISLIPPPLPPLKPPPGRKVTFTPPPPPPLMKPKTGPPPPPPPKAAPARSSRVPRPSPLGPNHSGDTSVDDHAPKTKLKPLFWDKVSTNPEKSMVWNEIKGGSFQFNEEMIETLFGYHCGDKGKNEQKKASSSHDPPQYIILLEPKKSQNLAISLKAMGVKIDEISNALMEGNELPVELLQTLLRMAPNTDEELRIRLYTGDPSLLGPGEQFLKAIMEIPCAFKRMDALLFMTSLEEDVSSVKESFACLEASS</sequence>
<accession>A0AAX6ETI9</accession>
<proteinExistence type="inferred from homology"/>
<dbReference type="EMBL" id="JANAVB010034218">
    <property type="protein sequence ID" value="KAJ6807085.1"/>
    <property type="molecule type" value="Genomic_DNA"/>
</dbReference>
<gene>
    <name evidence="8" type="ORF">M6B38_173360</name>
    <name evidence="9" type="ORF">M6B38_375720</name>
</gene>
<dbReference type="Gene3D" id="1.20.58.2220">
    <property type="entry name" value="Formin, FH2 domain"/>
    <property type="match status" value="1"/>
</dbReference>
<dbReference type="PANTHER" id="PTHR23213">
    <property type="entry name" value="FORMIN-RELATED"/>
    <property type="match status" value="1"/>
</dbReference>
<dbReference type="AlphaFoldDB" id="A0AAX6ETI9"/>
<feature type="chain" id="PRO_5044718696" evidence="6">
    <location>
        <begin position="27"/>
        <end position="563"/>
    </location>
</feature>
<feature type="transmembrane region" description="Helical" evidence="5">
    <location>
        <begin position="220"/>
        <end position="241"/>
    </location>
</feature>
<feature type="compositionally biased region" description="Polar residues" evidence="4">
    <location>
        <begin position="300"/>
        <end position="312"/>
    </location>
</feature>
<organism evidence="8 10">
    <name type="scientific">Iris pallida</name>
    <name type="common">Sweet iris</name>
    <dbReference type="NCBI Taxonomy" id="29817"/>
    <lineage>
        <taxon>Eukaryota</taxon>
        <taxon>Viridiplantae</taxon>
        <taxon>Streptophyta</taxon>
        <taxon>Embryophyta</taxon>
        <taxon>Tracheophyta</taxon>
        <taxon>Spermatophyta</taxon>
        <taxon>Magnoliopsida</taxon>
        <taxon>Liliopsida</taxon>
        <taxon>Asparagales</taxon>
        <taxon>Iridaceae</taxon>
        <taxon>Iridoideae</taxon>
        <taxon>Irideae</taxon>
        <taxon>Iris</taxon>
    </lineage>
</organism>
<dbReference type="Proteomes" id="UP001140949">
    <property type="component" value="Unassembled WGS sequence"/>
</dbReference>
<dbReference type="InterPro" id="IPR027643">
    <property type="entry name" value="Formin-like_plant"/>
</dbReference>
<feature type="domain" description="FH2" evidence="7">
    <location>
        <begin position="378"/>
        <end position="563"/>
    </location>
</feature>
<evidence type="ECO:0000313" key="10">
    <source>
        <dbReference type="Proteomes" id="UP001140949"/>
    </source>
</evidence>
<comment type="subcellular location">
    <subcellularLocation>
        <location evidence="1">Membrane</location>
        <topology evidence="1">Single-pass membrane protein</topology>
    </subcellularLocation>
</comment>
<dbReference type="EMBL" id="JANAVB010021600">
    <property type="protein sequence ID" value="KAJ6825353.1"/>
    <property type="molecule type" value="Genomic_DNA"/>
</dbReference>
<dbReference type="GO" id="GO:0051015">
    <property type="term" value="F:actin filament binding"/>
    <property type="evidence" value="ECO:0007669"/>
    <property type="project" value="InterPro"/>
</dbReference>
<dbReference type="PROSITE" id="PS51444">
    <property type="entry name" value="FH2"/>
    <property type="match status" value="1"/>
</dbReference>
<dbReference type="GO" id="GO:0045010">
    <property type="term" value="P:actin nucleation"/>
    <property type="evidence" value="ECO:0007669"/>
    <property type="project" value="InterPro"/>
</dbReference>
<keyword evidence="5" id="KW-0812">Transmembrane</keyword>
<reference evidence="8" key="2">
    <citation type="submission" date="2023-04" db="EMBL/GenBank/DDBJ databases">
        <authorList>
            <person name="Bruccoleri R.E."/>
            <person name="Oakeley E.J."/>
            <person name="Faust A.-M."/>
            <person name="Dessus-Babus S."/>
            <person name="Altorfer M."/>
            <person name="Burckhardt D."/>
            <person name="Oertli M."/>
            <person name="Naumann U."/>
            <person name="Petersen F."/>
            <person name="Wong J."/>
        </authorList>
    </citation>
    <scope>NUCLEOTIDE SEQUENCE</scope>
    <source>
        <strain evidence="8">GSM-AAB239-AS_SAM_17_03QT</strain>
        <tissue evidence="8">Leaf</tissue>
    </source>
</reference>
<name>A0AAX6ETI9_IRIPA</name>
<feature type="signal peptide" evidence="6">
    <location>
        <begin position="1"/>
        <end position="26"/>
    </location>
</feature>
<evidence type="ECO:0000313" key="8">
    <source>
        <dbReference type="EMBL" id="KAJ6807085.1"/>
    </source>
</evidence>
<dbReference type="PANTHER" id="PTHR23213:SF269">
    <property type="entry name" value="FORMIN-LIKE PROTEIN 5"/>
    <property type="match status" value="1"/>
</dbReference>
<keyword evidence="10" id="KW-1185">Reference proteome</keyword>
<keyword evidence="5" id="KW-1133">Transmembrane helix</keyword>